<dbReference type="Pfam" id="PF02985">
    <property type="entry name" value="HEAT"/>
    <property type="match status" value="1"/>
</dbReference>
<reference evidence="2 3" key="1">
    <citation type="submission" date="2020-04" db="EMBL/GenBank/DDBJ databases">
        <authorList>
            <person name="Zhang R."/>
            <person name="Schippers A."/>
        </authorList>
    </citation>
    <scope>NUCLEOTIDE SEQUENCE [LARGE SCALE GENOMIC DNA]</scope>
    <source>
        <strain evidence="2 3">DSM 109850</strain>
    </source>
</reference>
<evidence type="ECO:0008006" key="4">
    <source>
        <dbReference type="Google" id="ProtNLM"/>
    </source>
</evidence>
<dbReference type="Pfam" id="PF13646">
    <property type="entry name" value="HEAT_2"/>
    <property type="match status" value="1"/>
</dbReference>
<keyword evidence="3" id="KW-1185">Reference proteome</keyword>
<name>A0A7Y0L1Y0_9FIRM</name>
<organism evidence="2 3">
    <name type="scientific">Sulfobacillus harzensis</name>
    <dbReference type="NCBI Taxonomy" id="2729629"/>
    <lineage>
        <taxon>Bacteria</taxon>
        <taxon>Bacillati</taxon>
        <taxon>Bacillota</taxon>
        <taxon>Clostridia</taxon>
        <taxon>Eubacteriales</taxon>
        <taxon>Clostridiales Family XVII. Incertae Sedis</taxon>
        <taxon>Sulfobacillus</taxon>
    </lineage>
</organism>
<dbReference type="EMBL" id="JABBVZ010000012">
    <property type="protein sequence ID" value="NMP21786.1"/>
    <property type="molecule type" value="Genomic_DNA"/>
</dbReference>
<evidence type="ECO:0000313" key="2">
    <source>
        <dbReference type="EMBL" id="NMP21786.1"/>
    </source>
</evidence>
<evidence type="ECO:0000313" key="3">
    <source>
        <dbReference type="Proteomes" id="UP000533476"/>
    </source>
</evidence>
<dbReference type="AlphaFoldDB" id="A0A7Y0L1Y0"/>
<dbReference type="RefSeq" id="WP_169097498.1">
    <property type="nucleotide sequence ID" value="NZ_JABBVZ010000012.1"/>
</dbReference>
<dbReference type="InterPro" id="IPR011989">
    <property type="entry name" value="ARM-like"/>
</dbReference>
<dbReference type="InterPro" id="IPR016024">
    <property type="entry name" value="ARM-type_fold"/>
</dbReference>
<proteinExistence type="predicted"/>
<dbReference type="InterPro" id="IPR000357">
    <property type="entry name" value="HEAT"/>
</dbReference>
<protein>
    <recommendedName>
        <fullName evidence="4">DNA alkylation repair protein</fullName>
    </recommendedName>
</protein>
<dbReference type="SUPFAM" id="SSF48371">
    <property type="entry name" value="ARM repeat"/>
    <property type="match status" value="1"/>
</dbReference>
<dbReference type="Proteomes" id="UP000533476">
    <property type="component" value="Unassembled WGS sequence"/>
</dbReference>
<sequence>MSQWTMETLEQYLRSEMHHGRPGLKAAKKSQLALELLADAAYWAPQLKNSAEPGARQVASLLFGSLWENSDAVEASVLELAEDPDWEVREWAVEAFIRFYRARPTVANARFASWAEGGSVSVKRAIAVAVRGLALDRAASLQHLLSWADRLADEEDAYVRKNLGPYAIGDGLLPMYPAPTLDYLEQWSQRPHWAARWNAAMALSARRSRPYLHRARPWIASLANDDEARVRRAAVKVLSLAQDVD</sequence>
<keyword evidence="1" id="KW-0677">Repeat</keyword>
<accession>A0A7Y0L1Y0</accession>
<dbReference type="Gene3D" id="1.25.10.10">
    <property type="entry name" value="Leucine-rich Repeat Variant"/>
    <property type="match status" value="1"/>
</dbReference>
<comment type="caution">
    <text evidence="2">The sequence shown here is derived from an EMBL/GenBank/DDBJ whole genome shotgun (WGS) entry which is preliminary data.</text>
</comment>
<gene>
    <name evidence="2" type="ORF">HIJ39_05395</name>
</gene>
<evidence type="ECO:0000256" key="1">
    <source>
        <dbReference type="ARBA" id="ARBA00022737"/>
    </source>
</evidence>